<keyword evidence="3" id="KW-0202">Cytokine</keyword>
<dbReference type="InterPro" id="IPR001398">
    <property type="entry name" value="Macrophage_inhib_fac"/>
</dbReference>
<dbReference type="EMBL" id="KQ085891">
    <property type="protein sequence ID" value="KLO18870.1"/>
    <property type="molecule type" value="Genomic_DNA"/>
</dbReference>
<comment type="similarity">
    <text evidence="2">Belongs to the MIF family.</text>
</comment>
<evidence type="ECO:0000256" key="2">
    <source>
        <dbReference type="ARBA" id="ARBA00005851"/>
    </source>
</evidence>
<accession>A0A0H2S3J2</accession>
<dbReference type="GO" id="GO:0050178">
    <property type="term" value="F:phenylpyruvate tautomerase activity"/>
    <property type="evidence" value="ECO:0007669"/>
    <property type="project" value="UniProtKB-EC"/>
</dbReference>
<dbReference type="OrthoDB" id="255819at2759"/>
<dbReference type="GO" id="GO:0004167">
    <property type="term" value="F:dopachrome isomerase activity"/>
    <property type="evidence" value="ECO:0007669"/>
    <property type="project" value="UniProtKB-EC"/>
</dbReference>
<dbReference type="EC" id="5.3.2.1" evidence="9"/>
<dbReference type="SUPFAM" id="SSF55331">
    <property type="entry name" value="Tautomerase/MIF"/>
    <property type="match status" value="1"/>
</dbReference>
<proteinExistence type="inferred from homology"/>
<evidence type="ECO:0000256" key="11">
    <source>
        <dbReference type="ARBA" id="ARBA00041912"/>
    </source>
</evidence>
<evidence type="ECO:0000313" key="13">
    <source>
        <dbReference type="EMBL" id="KLO18870.1"/>
    </source>
</evidence>
<evidence type="ECO:0000256" key="5">
    <source>
        <dbReference type="ARBA" id="ARBA00023235"/>
    </source>
</evidence>
<sequence length="119" mass="12983">MPVVSLETNIKVEDSKALVAKLSKLATQVLGKPEHAILVKYTYNEALCWGGTFDPAFVLSVSSIGTFSPEKNPSHVEEFTKFLKENLGVDDKRGYIALEDPGKDNIGFAGTTITKLHSK</sequence>
<gene>
    <name evidence="13" type="ORF">SCHPADRAFT_899431</name>
</gene>
<dbReference type="Proteomes" id="UP000053477">
    <property type="component" value="Unassembled WGS sequence"/>
</dbReference>
<protein>
    <recommendedName>
        <fullName evidence="12">L-dopachrome isomerase</fullName>
        <ecNumber evidence="9">5.3.2.1</ecNumber>
        <ecNumber evidence="8">5.3.3.12</ecNumber>
    </recommendedName>
    <alternativeName>
        <fullName evidence="10">L-dopachrome tautomerase</fullName>
    </alternativeName>
    <alternativeName>
        <fullName evidence="11">Phenylpyruvate tautomerase</fullName>
    </alternativeName>
</protein>
<dbReference type="PANTHER" id="PTHR11954:SF6">
    <property type="entry name" value="MACROPHAGE MIGRATION INHIBITORY FACTOR"/>
    <property type="match status" value="1"/>
</dbReference>
<dbReference type="GO" id="GO:0005615">
    <property type="term" value="C:extracellular space"/>
    <property type="evidence" value="ECO:0007669"/>
    <property type="project" value="UniProtKB-KW"/>
</dbReference>
<evidence type="ECO:0000256" key="12">
    <source>
        <dbReference type="ARBA" id="ARBA00042730"/>
    </source>
</evidence>
<dbReference type="Pfam" id="PF01187">
    <property type="entry name" value="MIF"/>
    <property type="match status" value="1"/>
</dbReference>
<evidence type="ECO:0000256" key="9">
    <source>
        <dbReference type="ARBA" id="ARBA00039086"/>
    </source>
</evidence>
<comment type="subcellular location">
    <subcellularLocation>
        <location evidence="1">Secreted</location>
    </subcellularLocation>
</comment>
<dbReference type="Gene3D" id="3.30.429.10">
    <property type="entry name" value="Macrophage Migration Inhibitory Factor"/>
    <property type="match status" value="1"/>
</dbReference>
<organism evidence="13 14">
    <name type="scientific">Schizopora paradoxa</name>
    <dbReference type="NCBI Taxonomy" id="27342"/>
    <lineage>
        <taxon>Eukaryota</taxon>
        <taxon>Fungi</taxon>
        <taxon>Dikarya</taxon>
        <taxon>Basidiomycota</taxon>
        <taxon>Agaricomycotina</taxon>
        <taxon>Agaricomycetes</taxon>
        <taxon>Hymenochaetales</taxon>
        <taxon>Schizoporaceae</taxon>
        <taxon>Schizopora</taxon>
    </lineage>
</organism>
<evidence type="ECO:0000256" key="3">
    <source>
        <dbReference type="ARBA" id="ARBA00022514"/>
    </source>
</evidence>
<evidence type="ECO:0000256" key="10">
    <source>
        <dbReference type="ARBA" id="ARBA00041631"/>
    </source>
</evidence>
<evidence type="ECO:0000256" key="7">
    <source>
        <dbReference type="ARBA" id="ARBA00036823"/>
    </source>
</evidence>
<evidence type="ECO:0000256" key="8">
    <source>
        <dbReference type="ARBA" id="ARBA00038932"/>
    </source>
</evidence>
<comment type="catalytic activity">
    <reaction evidence="6">
        <text>3-phenylpyruvate = enol-phenylpyruvate</text>
        <dbReference type="Rhea" id="RHEA:17097"/>
        <dbReference type="ChEBI" id="CHEBI:16815"/>
        <dbReference type="ChEBI" id="CHEBI:18005"/>
        <dbReference type="EC" id="5.3.2.1"/>
    </reaction>
</comment>
<dbReference type="EC" id="5.3.3.12" evidence="8"/>
<evidence type="ECO:0000256" key="1">
    <source>
        <dbReference type="ARBA" id="ARBA00004613"/>
    </source>
</evidence>
<reference evidence="13 14" key="1">
    <citation type="submission" date="2015-04" db="EMBL/GenBank/DDBJ databases">
        <title>Complete genome sequence of Schizopora paradoxa KUC8140, a cosmopolitan wood degrader in East Asia.</title>
        <authorList>
            <consortium name="DOE Joint Genome Institute"/>
            <person name="Min B."/>
            <person name="Park H."/>
            <person name="Jang Y."/>
            <person name="Kim J.-J."/>
            <person name="Kim K.H."/>
            <person name="Pangilinan J."/>
            <person name="Lipzen A."/>
            <person name="Riley R."/>
            <person name="Grigoriev I.V."/>
            <person name="Spatafora J.W."/>
            <person name="Choi I.-G."/>
        </authorList>
    </citation>
    <scope>NUCLEOTIDE SEQUENCE [LARGE SCALE GENOMIC DNA]</scope>
    <source>
        <strain evidence="13 14">KUC8140</strain>
    </source>
</reference>
<dbReference type="InterPro" id="IPR014347">
    <property type="entry name" value="Tautomerase/MIF_sf"/>
</dbReference>
<keyword evidence="14" id="KW-1185">Reference proteome</keyword>
<name>A0A0H2S3J2_9AGAM</name>
<dbReference type="PANTHER" id="PTHR11954">
    <property type="entry name" value="D-DOPACHROME DECARBOXYLASE"/>
    <property type="match status" value="1"/>
</dbReference>
<keyword evidence="4" id="KW-0964">Secreted</keyword>
<keyword evidence="5" id="KW-0413">Isomerase</keyword>
<evidence type="ECO:0000256" key="4">
    <source>
        <dbReference type="ARBA" id="ARBA00022525"/>
    </source>
</evidence>
<evidence type="ECO:0000256" key="6">
    <source>
        <dbReference type="ARBA" id="ARBA00036735"/>
    </source>
</evidence>
<evidence type="ECO:0000313" key="14">
    <source>
        <dbReference type="Proteomes" id="UP000053477"/>
    </source>
</evidence>
<comment type="catalytic activity">
    <reaction evidence="7">
        <text>L-dopachrome = 5,6-dihydroxyindole-2-carboxylate</text>
        <dbReference type="Rhea" id="RHEA:13041"/>
        <dbReference type="ChEBI" id="CHEBI:16875"/>
        <dbReference type="ChEBI" id="CHEBI:57509"/>
        <dbReference type="EC" id="5.3.3.12"/>
    </reaction>
</comment>
<dbReference type="STRING" id="27342.A0A0H2S3J2"/>
<dbReference type="AlphaFoldDB" id="A0A0H2S3J2"/>
<dbReference type="InParanoid" id="A0A0H2S3J2"/>